<evidence type="ECO:0000313" key="2">
    <source>
        <dbReference type="Proteomes" id="UP000798662"/>
    </source>
</evidence>
<accession>A0ACC3CIH7</accession>
<dbReference type="Proteomes" id="UP000798662">
    <property type="component" value="Chromosome 3"/>
</dbReference>
<gene>
    <name evidence="1" type="ORF">I4F81_012540</name>
</gene>
<evidence type="ECO:0000313" key="1">
    <source>
        <dbReference type="EMBL" id="KAK1870079.1"/>
    </source>
</evidence>
<organism evidence="1 2">
    <name type="scientific">Pyropia yezoensis</name>
    <name type="common">Susabi-nori</name>
    <name type="synonym">Porphyra yezoensis</name>
    <dbReference type="NCBI Taxonomy" id="2788"/>
    <lineage>
        <taxon>Eukaryota</taxon>
        <taxon>Rhodophyta</taxon>
        <taxon>Bangiophyceae</taxon>
        <taxon>Bangiales</taxon>
        <taxon>Bangiaceae</taxon>
        <taxon>Pyropia</taxon>
    </lineage>
</organism>
<name>A0ACC3CIH7_PYRYE</name>
<reference evidence="1" key="1">
    <citation type="submission" date="2019-11" db="EMBL/GenBank/DDBJ databases">
        <title>Nori genome reveals adaptations in red seaweeds to the harsh intertidal environment.</title>
        <authorList>
            <person name="Wang D."/>
            <person name="Mao Y."/>
        </authorList>
    </citation>
    <scope>NUCLEOTIDE SEQUENCE</scope>
    <source>
        <tissue evidence="1">Gametophyte</tissue>
    </source>
</reference>
<comment type="caution">
    <text evidence="1">The sequence shown here is derived from an EMBL/GenBank/DDBJ whole genome shotgun (WGS) entry which is preliminary data.</text>
</comment>
<sequence length="372" mass="39252">MSPPVSAKDKVLTAVYIALWFIANGATILGNKFIFQRGFTLPLSLTLVHMCTQSVLAALTIEVFHAVDKVPVSRPDYFRKVLPIAAVFCANIVLGNVSLRFLPVSFMQTVKSLTPVATAFLQYMVFRSRLTPQALLTLIPVTGGVAIATISELSFHAGGFIAALTSCFLTGLKFVLSASVLGGSIKLDSINLLLYMAPPAALMLLPVAAIVEGGRLTAWMADPARVPLDYGYIFISGVISFALNVMLFIVLKATSSVTVTVAGNLKTVAVIALSVAIFRNPFTVFNALGCLIAIGGCMWYGLLPKKWATMGTLEETAPSRAPAAVSEVVDHKLVRGDTSSDALLAAATEVGLNRAEPVDGATGMVGGATPTR</sequence>
<keyword evidence="2" id="KW-1185">Reference proteome</keyword>
<protein>
    <submittedName>
        <fullName evidence="1">Uncharacterized protein</fullName>
    </submittedName>
</protein>
<dbReference type="EMBL" id="CM020620">
    <property type="protein sequence ID" value="KAK1870079.1"/>
    <property type="molecule type" value="Genomic_DNA"/>
</dbReference>
<proteinExistence type="predicted"/>